<dbReference type="AlphaFoldDB" id="A0A804U8C4"/>
<dbReference type="InterPro" id="IPR001461">
    <property type="entry name" value="Aspartic_peptidase_A1"/>
</dbReference>
<dbReference type="PROSITE" id="PS51767">
    <property type="entry name" value="PEPTIDASE_A1"/>
    <property type="match status" value="1"/>
</dbReference>
<evidence type="ECO:0000313" key="4">
    <source>
        <dbReference type="Proteomes" id="UP000007305"/>
    </source>
</evidence>
<dbReference type="GO" id="GO:0004190">
    <property type="term" value="F:aspartic-type endopeptidase activity"/>
    <property type="evidence" value="ECO:0007669"/>
    <property type="project" value="InterPro"/>
</dbReference>
<reference evidence="3" key="2">
    <citation type="submission" date="2019-07" db="EMBL/GenBank/DDBJ databases">
        <authorList>
            <person name="Seetharam A."/>
            <person name="Woodhouse M."/>
            <person name="Cannon E."/>
        </authorList>
    </citation>
    <scope>NUCLEOTIDE SEQUENCE [LARGE SCALE GENOMIC DNA]</scope>
    <source>
        <strain evidence="3">cv. B73</strain>
    </source>
</reference>
<dbReference type="SUPFAM" id="SSF50630">
    <property type="entry name" value="Acid proteases"/>
    <property type="match status" value="1"/>
</dbReference>
<dbReference type="EnsemblPlants" id="Zm00001eb243630_T001">
    <property type="protein sequence ID" value="Zm00001eb243630_P001"/>
    <property type="gene ID" value="Zm00001eb243630"/>
</dbReference>
<dbReference type="PANTHER" id="PTHR13683:SF798">
    <property type="entry name" value="ASPARTYL PROTEASE AED3-LIKE"/>
    <property type="match status" value="1"/>
</dbReference>
<proteinExistence type="inferred from homology"/>
<dbReference type="Pfam" id="PF14543">
    <property type="entry name" value="TAXi_N"/>
    <property type="match status" value="1"/>
</dbReference>
<reference evidence="4" key="1">
    <citation type="journal article" date="2009" name="Science">
        <title>The B73 maize genome: complexity, diversity, and dynamics.</title>
        <authorList>
            <person name="Schnable P.S."/>
            <person name="Ware D."/>
            <person name="Fulton R.S."/>
            <person name="Stein J.C."/>
            <person name="Wei F."/>
            <person name="Pasternak S."/>
            <person name="Liang C."/>
            <person name="Zhang J."/>
            <person name="Fulton L."/>
            <person name="Graves T.A."/>
            <person name="Minx P."/>
            <person name="Reily A.D."/>
            <person name="Courtney L."/>
            <person name="Kruchowski S.S."/>
            <person name="Tomlinson C."/>
            <person name="Strong C."/>
            <person name="Delehaunty K."/>
            <person name="Fronick C."/>
            <person name="Courtney B."/>
            <person name="Rock S.M."/>
            <person name="Belter E."/>
            <person name="Du F."/>
            <person name="Kim K."/>
            <person name="Abbott R.M."/>
            <person name="Cotton M."/>
            <person name="Levy A."/>
            <person name="Marchetto P."/>
            <person name="Ochoa K."/>
            <person name="Jackson S.M."/>
            <person name="Gillam B."/>
            <person name="Chen W."/>
            <person name="Yan L."/>
            <person name="Higginbotham J."/>
            <person name="Cardenas M."/>
            <person name="Waligorski J."/>
            <person name="Applebaum E."/>
            <person name="Phelps L."/>
            <person name="Falcone J."/>
            <person name="Kanchi K."/>
            <person name="Thane T."/>
            <person name="Scimone A."/>
            <person name="Thane N."/>
            <person name="Henke J."/>
            <person name="Wang T."/>
            <person name="Ruppert J."/>
            <person name="Shah N."/>
            <person name="Rotter K."/>
            <person name="Hodges J."/>
            <person name="Ingenthron E."/>
            <person name="Cordes M."/>
            <person name="Kohlberg S."/>
            <person name="Sgro J."/>
            <person name="Delgado B."/>
            <person name="Mead K."/>
            <person name="Chinwalla A."/>
            <person name="Leonard S."/>
            <person name="Crouse K."/>
            <person name="Collura K."/>
            <person name="Kudrna D."/>
            <person name="Currie J."/>
            <person name="He R."/>
            <person name="Angelova A."/>
            <person name="Rajasekar S."/>
            <person name="Mueller T."/>
            <person name="Lomeli R."/>
            <person name="Scara G."/>
            <person name="Ko A."/>
            <person name="Delaney K."/>
            <person name="Wissotski M."/>
            <person name="Lopez G."/>
            <person name="Campos D."/>
            <person name="Braidotti M."/>
            <person name="Ashley E."/>
            <person name="Golser W."/>
            <person name="Kim H."/>
            <person name="Lee S."/>
            <person name="Lin J."/>
            <person name="Dujmic Z."/>
            <person name="Kim W."/>
            <person name="Talag J."/>
            <person name="Zuccolo A."/>
            <person name="Fan C."/>
            <person name="Sebastian A."/>
            <person name="Kramer M."/>
            <person name="Spiegel L."/>
            <person name="Nascimento L."/>
            <person name="Zutavern T."/>
            <person name="Miller B."/>
            <person name="Ambroise C."/>
            <person name="Muller S."/>
            <person name="Spooner W."/>
            <person name="Narechania A."/>
            <person name="Ren L."/>
            <person name="Wei S."/>
            <person name="Kumari S."/>
            <person name="Faga B."/>
            <person name="Levy M.J."/>
            <person name="McMahan L."/>
            <person name="Van Buren P."/>
            <person name="Vaughn M.W."/>
            <person name="Ying K."/>
            <person name="Yeh C.-T."/>
            <person name="Emrich S.J."/>
            <person name="Jia Y."/>
            <person name="Kalyanaraman A."/>
            <person name="Hsia A.-P."/>
            <person name="Barbazuk W.B."/>
            <person name="Baucom R.S."/>
            <person name="Brutnell T.P."/>
            <person name="Carpita N.C."/>
            <person name="Chaparro C."/>
            <person name="Chia J.-M."/>
            <person name="Deragon J.-M."/>
            <person name="Estill J.C."/>
            <person name="Fu Y."/>
            <person name="Jeddeloh J.A."/>
            <person name="Han Y."/>
            <person name="Lee H."/>
            <person name="Li P."/>
            <person name="Lisch D.R."/>
            <person name="Liu S."/>
            <person name="Liu Z."/>
            <person name="Nagel D.H."/>
            <person name="McCann M.C."/>
            <person name="SanMiguel P."/>
            <person name="Myers A.M."/>
            <person name="Nettleton D."/>
            <person name="Nguyen J."/>
            <person name="Penning B.W."/>
            <person name="Ponnala L."/>
            <person name="Schneider K.L."/>
            <person name="Schwartz D.C."/>
            <person name="Sharma A."/>
            <person name="Soderlund C."/>
            <person name="Springer N.M."/>
            <person name="Sun Q."/>
            <person name="Wang H."/>
            <person name="Waterman M."/>
            <person name="Westerman R."/>
            <person name="Wolfgruber T.K."/>
            <person name="Yang L."/>
            <person name="Yu Y."/>
            <person name="Zhang L."/>
            <person name="Zhou S."/>
            <person name="Zhu Q."/>
            <person name="Bennetzen J.L."/>
            <person name="Dawe R.K."/>
            <person name="Jiang J."/>
            <person name="Jiang N."/>
            <person name="Presting G.G."/>
            <person name="Wessler S.R."/>
            <person name="Aluru S."/>
            <person name="Martienssen R.A."/>
            <person name="Clifton S.W."/>
            <person name="McCombie W.R."/>
            <person name="Wing R.A."/>
            <person name="Wilson R.K."/>
        </authorList>
    </citation>
    <scope>NUCLEOTIDE SEQUENCE [LARGE SCALE GENOMIC DNA]</scope>
    <source>
        <strain evidence="4">cv. B73</strain>
    </source>
</reference>
<keyword evidence="4" id="KW-1185">Reference proteome</keyword>
<comment type="similarity">
    <text evidence="1">Belongs to the peptidase A1 family.</text>
</comment>
<dbReference type="InterPro" id="IPR033121">
    <property type="entry name" value="PEPTIDASE_A1"/>
</dbReference>
<dbReference type="Gramene" id="Zm00001eb243630_T001">
    <property type="protein sequence ID" value="Zm00001eb243630_P001"/>
    <property type="gene ID" value="Zm00001eb243630"/>
</dbReference>
<accession>A0A804U8C4</accession>
<evidence type="ECO:0000259" key="2">
    <source>
        <dbReference type="PROSITE" id="PS51767"/>
    </source>
</evidence>
<organism evidence="3 4">
    <name type="scientific">Zea mays</name>
    <name type="common">Maize</name>
    <dbReference type="NCBI Taxonomy" id="4577"/>
    <lineage>
        <taxon>Eukaryota</taxon>
        <taxon>Viridiplantae</taxon>
        <taxon>Streptophyta</taxon>
        <taxon>Embryophyta</taxon>
        <taxon>Tracheophyta</taxon>
        <taxon>Spermatophyta</taxon>
        <taxon>Magnoliopsida</taxon>
        <taxon>Liliopsida</taxon>
        <taxon>Poales</taxon>
        <taxon>Poaceae</taxon>
        <taxon>PACMAD clade</taxon>
        <taxon>Panicoideae</taxon>
        <taxon>Andropogonodae</taxon>
        <taxon>Andropogoneae</taxon>
        <taxon>Tripsacinae</taxon>
        <taxon>Zea</taxon>
    </lineage>
</organism>
<feature type="domain" description="Peptidase A1" evidence="2">
    <location>
        <begin position="31"/>
        <end position="116"/>
    </location>
</feature>
<evidence type="ECO:0000313" key="3">
    <source>
        <dbReference type="EnsemblPlants" id="Zm00001eb243630_P001"/>
    </source>
</evidence>
<reference evidence="3" key="3">
    <citation type="submission" date="2021-05" db="UniProtKB">
        <authorList>
            <consortium name="EnsemblPlants"/>
        </authorList>
    </citation>
    <scope>IDENTIFICATION</scope>
    <source>
        <strain evidence="3">cv. B73</strain>
    </source>
</reference>
<dbReference type="InParanoid" id="A0A804U8C4"/>
<dbReference type="Gene3D" id="2.40.70.10">
    <property type="entry name" value="Acid Proteases"/>
    <property type="match status" value="1"/>
</dbReference>
<dbReference type="GO" id="GO:0006508">
    <property type="term" value="P:proteolysis"/>
    <property type="evidence" value="ECO:0007669"/>
    <property type="project" value="InterPro"/>
</dbReference>
<evidence type="ECO:0000256" key="1">
    <source>
        <dbReference type="ARBA" id="ARBA00007447"/>
    </source>
</evidence>
<dbReference type="InterPro" id="IPR032861">
    <property type="entry name" value="TAXi_N"/>
</dbReference>
<name>A0A804U8C4_MAIZE</name>
<dbReference type="InterPro" id="IPR021109">
    <property type="entry name" value="Peptidase_aspartic_dom_sf"/>
</dbReference>
<dbReference type="Proteomes" id="UP000007305">
    <property type="component" value="Chromosome 5"/>
</dbReference>
<dbReference type="PANTHER" id="PTHR13683">
    <property type="entry name" value="ASPARTYL PROTEASES"/>
    <property type="match status" value="1"/>
</dbReference>
<protein>
    <recommendedName>
        <fullName evidence="2">Peptidase A1 domain-containing protein</fullName>
    </recommendedName>
</protein>
<sequence>MSQPSDCLASLPLRSFVSIASGRQLLNIPSYVARSRLGTPAQALLVAIDPSNDAAWVPCAASAGCARASSFDPTRSSTYRPVRCGAPQCSQAPASSCPGGSGSSCAFNLSYAVSTF</sequence>